<reference evidence="6" key="1">
    <citation type="submission" date="2019-08" db="EMBL/GenBank/DDBJ databases">
        <authorList>
            <person name="Kucharzyk K."/>
            <person name="Murdoch R.W."/>
            <person name="Higgins S."/>
            <person name="Loffler F."/>
        </authorList>
    </citation>
    <scope>NUCLEOTIDE SEQUENCE</scope>
</reference>
<evidence type="ECO:0000256" key="2">
    <source>
        <dbReference type="ARBA" id="ARBA00022692"/>
    </source>
</evidence>
<dbReference type="EMBL" id="VSSQ01039514">
    <property type="protein sequence ID" value="MPM92590.1"/>
    <property type="molecule type" value="Genomic_DNA"/>
</dbReference>
<evidence type="ECO:0000256" key="5">
    <source>
        <dbReference type="SAM" id="Phobius"/>
    </source>
</evidence>
<feature type="transmembrane region" description="Helical" evidence="5">
    <location>
        <begin position="145"/>
        <end position="164"/>
    </location>
</feature>
<evidence type="ECO:0000313" key="6">
    <source>
        <dbReference type="EMBL" id="MPM92590.1"/>
    </source>
</evidence>
<evidence type="ECO:0000256" key="3">
    <source>
        <dbReference type="ARBA" id="ARBA00022989"/>
    </source>
</evidence>
<dbReference type="PANTHER" id="PTHR10283">
    <property type="entry name" value="SOLUTE CARRIER FAMILY 13 MEMBER"/>
    <property type="match status" value="1"/>
</dbReference>
<dbReference type="GO" id="GO:0006797">
    <property type="term" value="P:polyphosphate metabolic process"/>
    <property type="evidence" value="ECO:0007669"/>
    <property type="project" value="TreeGrafter"/>
</dbReference>
<dbReference type="AlphaFoldDB" id="A0A645DSX2"/>
<comment type="caution">
    <text evidence="6">The sequence shown here is derived from an EMBL/GenBank/DDBJ whole genome shotgun (WGS) entry which is preliminary data.</text>
</comment>
<dbReference type="PANTHER" id="PTHR10283:SF92">
    <property type="entry name" value="LOW-AFFINITY PHOSPHATE TRANSPORTER PHO91"/>
    <property type="match status" value="1"/>
</dbReference>
<dbReference type="GO" id="GO:0005886">
    <property type="term" value="C:plasma membrane"/>
    <property type="evidence" value="ECO:0007669"/>
    <property type="project" value="TreeGrafter"/>
</dbReference>
<comment type="subcellular location">
    <subcellularLocation>
        <location evidence="1">Membrane</location>
        <topology evidence="1">Multi-pass membrane protein</topology>
    </subcellularLocation>
</comment>
<dbReference type="GO" id="GO:0006817">
    <property type="term" value="P:phosphate ion transport"/>
    <property type="evidence" value="ECO:0007669"/>
    <property type="project" value="TreeGrafter"/>
</dbReference>
<feature type="transmembrane region" description="Helical" evidence="5">
    <location>
        <begin position="309"/>
        <end position="335"/>
    </location>
</feature>
<gene>
    <name evidence="6" type="ORF">SDC9_139725</name>
</gene>
<dbReference type="GO" id="GO:0005315">
    <property type="term" value="F:phosphate transmembrane transporter activity"/>
    <property type="evidence" value="ECO:0007669"/>
    <property type="project" value="TreeGrafter"/>
</dbReference>
<evidence type="ECO:0000256" key="4">
    <source>
        <dbReference type="ARBA" id="ARBA00023136"/>
    </source>
</evidence>
<evidence type="ECO:0000256" key="1">
    <source>
        <dbReference type="ARBA" id="ARBA00004141"/>
    </source>
</evidence>
<name>A0A645DSX2_9ZZZZ</name>
<feature type="transmembrane region" description="Helical" evidence="5">
    <location>
        <begin position="68"/>
        <end position="89"/>
    </location>
</feature>
<feature type="transmembrane region" description="Helical" evidence="5">
    <location>
        <begin position="227"/>
        <end position="258"/>
    </location>
</feature>
<feature type="transmembrane region" description="Helical" evidence="5">
    <location>
        <begin position="120"/>
        <end position="139"/>
    </location>
</feature>
<keyword evidence="3 5" id="KW-1133">Transmembrane helix</keyword>
<protein>
    <submittedName>
        <fullName evidence="6">Uncharacterized protein</fullName>
    </submittedName>
</protein>
<sequence>MTPACLIVWSLFTKYAREIGYKKGDSYPSMMIVGIAMSGLMGFSLFPFRVPGSVLVGMVEESGVSVSFLGYVATSFFAGFGSIVLYLLAGRLIFRPDVEPVRQHYEFDTSSKMTAYQKQVLGLTFLLITLFVVQSAFPATPVGQFLTQLGSSGIVLLLLTVMVFVRRGDGSPFADLLDATKNGVAWPVFYLLTVGMPLTYALADESLGISAMISAAMKPLFGGQGGFVLFAALTCLLCVVMTNFMLNGTVALIVYVIAAPFSNSLGIHPGLLACCIHLASNVSIIFPPANPIAAVMHGMTDWVTAKEIYQFAIPLAVIIWLMVSLDFLTVGRIFFGVVQ</sequence>
<organism evidence="6">
    <name type="scientific">bioreactor metagenome</name>
    <dbReference type="NCBI Taxonomy" id="1076179"/>
    <lineage>
        <taxon>unclassified sequences</taxon>
        <taxon>metagenomes</taxon>
        <taxon>ecological metagenomes</taxon>
    </lineage>
</organism>
<proteinExistence type="predicted"/>
<feature type="transmembrane region" description="Helical" evidence="5">
    <location>
        <begin position="27"/>
        <end position="48"/>
    </location>
</feature>
<feature type="transmembrane region" description="Helical" evidence="5">
    <location>
        <begin position="184"/>
        <end position="203"/>
    </location>
</feature>
<keyword evidence="2 5" id="KW-0812">Transmembrane</keyword>
<accession>A0A645DSX2</accession>
<keyword evidence="4 5" id="KW-0472">Membrane</keyword>